<dbReference type="RefSeq" id="WP_377798760.1">
    <property type="nucleotide sequence ID" value="NZ_JBHSLW010000014.1"/>
</dbReference>
<gene>
    <name evidence="2" type="ORF">ACFPOB_12540</name>
</gene>
<reference evidence="3" key="1">
    <citation type="journal article" date="2019" name="Int. J. Syst. Evol. Microbiol.">
        <title>The Global Catalogue of Microorganisms (GCM) 10K type strain sequencing project: providing services to taxonomists for standard genome sequencing and annotation.</title>
        <authorList>
            <consortium name="The Broad Institute Genomics Platform"/>
            <consortium name="The Broad Institute Genome Sequencing Center for Infectious Disease"/>
            <person name="Wu L."/>
            <person name="Ma J."/>
        </authorList>
    </citation>
    <scope>NUCLEOTIDE SEQUENCE [LARGE SCALE GENOMIC DNA]</scope>
    <source>
        <strain evidence="3">NCAIM B.01391</strain>
    </source>
</reference>
<evidence type="ECO:0000313" key="3">
    <source>
        <dbReference type="Proteomes" id="UP001596053"/>
    </source>
</evidence>
<organism evidence="2 3">
    <name type="scientific">Bosea eneae</name>
    <dbReference type="NCBI Taxonomy" id="151454"/>
    <lineage>
        <taxon>Bacteria</taxon>
        <taxon>Pseudomonadati</taxon>
        <taxon>Pseudomonadota</taxon>
        <taxon>Alphaproteobacteria</taxon>
        <taxon>Hyphomicrobiales</taxon>
        <taxon>Boseaceae</taxon>
        <taxon>Bosea</taxon>
    </lineage>
</organism>
<protein>
    <submittedName>
        <fullName evidence="2">ABC-three component system protein</fullName>
    </submittedName>
</protein>
<dbReference type="InterPro" id="IPR046913">
    <property type="entry name" value="ABC-3C_CTD7"/>
</dbReference>
<dbReference type="EMBL" id="JBHSLW010000014">
    <property type="protein sequence ID" value="MFC5420387.1"/>
    <property type="molecule type" value="Genomic_DNA"/>
</dbReference>
<name>A0ABW0IQQ3_9HYPH</name>
<dbReference type="Proteomes" id="UP001596053">
    <property type="component" value="Unassembled WGS sequence"/>
</dbReference>
<evidence type="ECO:0000313" key="2">
    <source>
        <dbReference type="EMBL" id="MFC5420387.1"/>
    </source>
</evidence>
<accession>A0ABW0IQQ3</accession>
<proteinExistence type="predicted"/>
<feature type="domain" description="ABC-three component systems C-terminal" evidence="1">
    <location>
        <begin position="266"/>
        <end position="388"/>
    </location>
</feature>
<dbReference type="Pfam" id="PF20283">
    <property type="entry name" value="CTD7"/>
    <property type="match status" value="1"/>
</dbReference>
<keyword evidence="3" id="KW-1185">Reference proteome</keyword>
<sequence length="397" mass="44893">MTSAGNTHEASASAAGYLFQCRYALYAGLRAIPNAPQLEISIEKLDDVAFEKQGDPTELIQTKHHIGKQGNLTDASADLWKTLLIWSKRVAQDIDAPFRMRFVLLTTGAAPDGSAASFLRMRDRDEAEADKRLLNVVATSKNKDNAAAYQAYAALPEELRLSLLSAIDVLDSSPNIIDVRDEIAREVYHAAARDQVDHLVERLEGWWFGVVVKALTGAGPNAIPVLAIDQRVDELREEFKRDALPIDYKSIDPPPAVVAELDKRPFVRQLRRIQIGPNRVEWAIRDYYRASEQRSRWAREDLLVDGELETYEQELVEAWQPRHAALLDELTPTCPPEKKMQLGQGLFKWVEQEANFPLRSVRERFLTHGSYHILSNRYALGWHPDYKTDVPPDDGKS</sequence>
<comment type="caution">
    <text evidence="2">The sequence shown here is derived from an EMBL/GenBank/DDBJ whole genome shotgun (WGS) entry which is preliminary data.</text>
</comment>
<evidence type="ECO:0000259" key="1">
    <source>
        <dbReference type="Pfam" id="PF20283"/>
    </source>
</evidence>